<dbReference type="GO" id="GO:0006259">
    <property type="term" value="P:DNA metabolic process"/>
    <property type="evidence" value="ECO:0007669"/>
    <property type="project" value="UniProtKB-ARBA"/>
</dbReference>
<organism evidence="5 6">
    <name type="scientific">Undibacterium pigrum</name>
    <dbReference type="NCBI Taxonomy" id="401470"/>
    <lineage>
        <taxon>Bacteria</taxon>
        <taxon>Pseudomonadati</taxon>
        <taxon>Pseudomonadota</taxon>
        <taxon>Betaproteobacteria</taxon>
        <taxon>Burkholderiales</taxon>
        <taxon>Oxalobacteraceae</taxon>
        <taxon>Undibacterium</taxon>
    </lineage>
</organism>
<dbReference type="InterPro" id="IPR047201">
    <property type="entry name" value="ERI-1_3'hExo-like"/>
</dbReference>
<evidence type="ECO:0000256" key="2">
    <source>
        <dbReference type="ARBA" id="ARBA00022801"/>
    </source>
</evidence>
<dbReference type="InterPro" id="IPR036397">
    <property type="entry name" value="RNaseH_sf"/>
</dbReference>
<proteinExistence type="predicted"/>
<keyword evidence="3 5" id="KW-0269">Exonuclease</keyword>
<evidence type="ECO:0000259" key="4">
    <source>
        <dbReference type="SMART" id="SM00479"/>
    </source>
</evidence>
<name>A0A318II68_9BURK</name>
<protein>
    <submittedName>
        <fullName evidence="5">Inhibitor of KinA sporulation pathway (Predicted exonuclease)</fullName>
    </submittedName>
</protein>
<dbReference type="SUPFAM" id="SSF53098">
    <property type="entry name" value="Ribonuclease H-like"/>
    <property type="match status" value="1"/>
</dbReference>
<accession>A0A318II68</accession>
<keyword evidence="2" id="KW-0378">Hydrolase</keyword>
<dbReference type="PANTHER" id="PTHR23044:SF61">
    <property type="entry name" value="3'-5' EXORIBONUCLEASE 1-RELATED"/>
    <property type="match status" value="1"/>
</dbReference>
<dbReference type="CDD" id="cd06133">
    <property type="entry name" value="ERI-1_3'hExo_like"/>
    <property type="match status" value="1"/>
</dbReference>
<evidence type="ECO:0000256" key="1">
    <source>
        <dbReference type="ARBA" id="ARBA00022722"/>
    </source>
</evidence>
<comment type="caution">
    <text evidence="5">The sequence shown here is derived from an EMBL/GenBank/DDBJ whole genome shotgun (WGS) entry which is preliminary data.</text>
</comment>
<dbReference type="GO" id="GO:0003676">
    <property type="term" value="F:nucleic acid binding"/>
    <property type="evidence" value="ECO:0007669"/>
    <property type="project" value="InterPro"/>
</dbReference>
<dbReference type="Gene3D" id="3.30.420.10">
    <property type="entry name" value="Ribonuclease H-like superfamily/Ribonuclease H"/>
    <property type="match status" value="1"/>
</dbReference>
<dbReference type="EMBL" id="QJKB01000030">
    <property type="protein sequence ID" value="PXX33699.1"/>
    <property type="molecule type" value="Genomic_DNA"/>
</dbReference>
<keyword evidence="1" id="KW-0540">Nuclease</keyword>
<reference evidence="5 6" key="1">
    <citation type="submission" date="2018-05" db="EMBL/GenBank/DDBJ databases">
        <title>Genomic Encyclopedia of Type Strains, Phase IV (KMG-IV): sequencing the most valuable type-strain genomes for metagenomic binning, comparative biology and taxonomic classification.</title>
        <authorList>
            <person name="Goeker M."/>
        </authorList>
    </citation>
    <scope>NUCLEOTIDE SEQUENCE [LARGE SCALE GENOMIC DNA]</scope>
    <source>
        <strain evidence="5 6">DSM 19792</strain>
    </source>
</reference>
<dbReference type="Proteomes" id="UP000247792">
    <property type="component" value="Unassembled WGS sequence"/>
</dbReference>
<dbReference type="InterPro" id="IPR051274">
    <property type="entry name" value="3-5_Exoribonuclease"/>
</dbReference>
<dbReference type="Pfam" id="PF00929">
    <property type="entry name" value="RNase_T"/>
    <property type="match status" value="1"/>
</dbReference>
<dbReference type="AlphaFoldDB" id="A0A318II68"/>
<dbReference type="PANTHER" id="PTHR23044">
    <property type="entry name" value="3'-5' EXONUCLEASE ERI1-RELATED"/>
    <property type="match status" value="1"/>
</dbReference>
<dbReference type="InterPro" id="IPR012337">
    <property type="entry name" value="RNaseH-like_sf"/>
</dbReference>
<keyword evidence="6" id="KW-1185">Reference proteome</keyword>
<sequence length="184" mass="21117">MKANYYLVIDFEATCCDQGSVPREQMEIIEFGAVMVEARHFQVVSEFQSFVRPVRHPALTSFCTELTSIQQQDVDSAPLFKDVATQVKKWLYQYQGFVFCSWGDYDRKQLQQDCAFHRVPNPISAPHINLKPLMSERFKLSKKLGLGQAIRHAGMEFSGTAHRGIDDARNIARLLPFLFDTPIR</sequence>
<dbReference type="OrthoDB" id="4563729at2"/>
<evidence type="ECO:0000256" key="3">
    <source>
        <dbReference type="ARBA" id="ARBA00022839"/>
    </source>
</evidence>
<dbReference type="SMART" id="SM00479">
    <property type="entry name" value="EXOIII"/>
    <property type="match status" value="1"/>
</dbReference>
<evidence type="ECO:0000313" key="5">
    <source>
        <dbReference type="EMBL" id="PXX33699.1"/>
    </source>
</evidence>
<gene>
    <name evidence="5" type="ORF">DFR42_1303</name>
</gene>
<dbReference type="InterPro" id="IPR013520">
    <property type="entry name" value="Ribonucl_H"/>
</dbReference>
<evidence type="ECO:0000313" key="6">
    <source>
        <dbReference type="Proteomes" id="UP000247792"/>
    </source>
</evidence>
<dbReference type="GO" id="GO:0000175">
    <property type="term" value="F:3'-5'-RNA exonuclease activity"/>
    <property type="evidence" value="ECO:0007669"/>
    <property type="project" value="InterPro"/>
</dbReference>
<feature type="domain" description="Exonuclease" evidence="4">
    <location>
        <begin position="5"/>
        <end position="184"/>
    </location>
</feature>
<dbReference type="RefSeq" id="WP_110258517.1">
    <property type="nucleotide sequence ID" value="NZ_QJKB01000030.1"/>
</dbReference>